<feature type="compositionally biased region" description="Basic and acidic residues" evidence="1">
    <location>
        <begin position="78"/>
        <end position="99"/>
    </location>
</feature>
<comment type="caution">
    <text evidence="2">The sequence shown here is derived from an EMBL/GenBank/DDBJ whole genome shotgun (WGS) entry which is preliminary data.</text>
</comment>
<reference evidence="2" key="1">
    <citation type="journal article" date="2023" name="Mol. Phylogenet. Evol.">
        <title>Genome-scale phylogeny and comparative genomics of the fungal order Sordariales.</title>
        <authorList>
            <person name="Hensen N."/>
            <person name="Bonometti L."/>
            <person name="Westerberg I."/>
            <person name="Brannstrom I.O."/>
            <person name="Guillou S."/>
            <person name="Cros-Aarteil S."/>
            <person name="Calhoun S."/>
            <person name="Haridas S."/>
            <person name="Kuo A."/>
            <person name="Mondo S."/>
            <person name="Pangilinan J."/>
            <person name="Riley R."/>
            <person name="LaButti K."/>
            <person name="Andreopoulos B."/>
            <person name="Lipzen A."/>
            <person name="Chen C."/>
            <person name="Yan M."/>
            <person name="Daum C."/>
            <person name="Ng V."/>
            <person name="Clum A."/>
            <person name="Steindorff A."/>
            <person name="Ohm R.A."/>
            <person name="Martin F."/>
            <person name="Silar P."/>
            <person name="Natvig D.O."/>
            <person name="Lalanne C."/>
            <person name="Gautier V."/>
            <person name="Ament-Velasquez S.L."/>
            <person name="Kruys A."/>
            <person name="Hutchinson M.I."/>
            <person name="Powell A.J."/>
            <person name="Barry K."/>
            <person name="Miller A.N."/>
            <person name="Grigoriev I.V."/>
            <person name="Debuchy R."/>
            <person name="Gladieux P."/>
            <person name="Hiltunen Thoren M."/>
            <person name="Johannesson H."/>
        </authorList>
    </citation>
    <scope>NUCLEOTIDE SEQUENCE</scope>
    <source>
        <strain evidence="2">CBS 731.68</strain>
    </source>
</reference>
<feature type="region of interest" description="Disordered" evidence="1">
    <location>
        <begin position="1"/>
        <end position="106"/>
    </location>
</feature>
<dbReference type="RefSeq" id="XP_062648134.1">
    <property type="nucleotide sequence ID" value="XM_062791213.1"/>
</dbReference>
<gene>
    <name evidence="2" type="ORF">N657DRAFT_633464</name>
</gene>
<proteinExistence type="predicted"/>
<dbReference type="Proteomes" id="UP001302602">
    <property type="component" value="Unassembled WGS sequence"/>
</dbReference>
<feature type="compositionally biased region" description="Low complexity" evidence="1">
    <location>
        <begin position="66"/>
        <end position="77"/>
    </location>
</feature>
<evidence type="ECO:0000313" key="3">
    <source>
        <dbReference type="Proteomes" id="UP001302602"/>
    </source>
</evidence>
<dbReference type="GeneID" id="87827982"/>
<feature type="compositionally biased region" description="Polar residues" evidence="1">
    <location>
        <begin position="13"/>
        <end position="24"/>
    </location>
</feature>
<evidence type="ECO:0000256" key="1">
    <source>
        <dbReference type="SAM" id="MobiDB-lite"/>
    </source>
</evidence>
<feature type="compositionally biased region" description="Acidic residues" evidence="1">
    <location>
        <begin position="212"/>
        <end position="237"/>
    </location>
</feature>
<feature type="compositionally biased region" description="Basic and acidic residues" evidence="1">
    <location>
        <begin position="155"/>
        <end position="164"/>
    </location>
</feature>
<name>A0AAN6U0U5_9PEZI</name>
<reference evidence="2" key="2">
    <citation type="submission" date="2023-05" db="EMBL/GenBank/DDBJ databases">
        <authorList>
            <consortium name="Lawrence Berkeley National Laboratory"/>
            <person name="Steindorff A."/>
            <person name="Hensen N."/>
            <person name="Bonometti L."/>
            <person name="Westerberg I."/>
            <person name="Brannstrom I.O."/>
            <person name="Guillou S."/>
            <person name="Cros-Aarteil S."/>
            <person name="Calhoun S."/>
            <person name="Haridas S."/>
            <person name="Kuo A."/>
            <person name="Mondo S."/>
            <person name="Pangilinan J."/>
            <person name="Riley R."/>
            <person name="Labutti K."/>
            <person name="Andreopoulos B."/>
            <person name="Lipzen A."/>
            <person name="Chen C."/>
            <person name="Yanf M."/>
            <person name="Daum C."/>
            <person name="Ng V."/>
            <person name="Clum A."/>
            <person name="Ohm R."/>
            <person name="Martin F."/>
            <person name="Silar P."/>
            <person name="Natvig D."/>
            <person name="Lalanne C."/>
            <person name="Gautier V."/>
            <person name="Ament-Velasquez S.L."/>
            <person name="Kruys A."/>
            <person name="Hutchinson M.I."/>
            <person name="Powell A.J."/>
            <person name="Barry K."/>
            <person name="Miller A.N."/>
            <person name="Grigoriev I.V."/>
            <person name="Debuchy R."/>
            <person name="Gladieux P."/>
            <person name="Thoren M.H."/>
            <person name="Johannesson H."/>
        </authorList>
    </citation>
    <scope>NUCLEOTIDE SEQUENCE</scope>
    <source>
        <strain evidence="2">CBS 731.68</strain>
    </source>
</reference>
<feature type="compositionally biased region" description="Polar residues" evidence="1">
    <location>
        <begin position="32"/>
        <end position="42"/>
    </location>
</feature>
<feature type="region of interest" description="Disordered" evidence="1">
    <location>
        <begin position="155"/>
        <end position="237"/>
    </location>
</feature>
<keyword evidence="3" id="KW-1185">Reference proteome</keyword>
<dbReference type="EMBL" id="MU853227">
    <property type="protein sequence ID" value="KAK4124363.1"/>
    <property type="molecule type" value="Genomic_DNA"/>
</dbReference>
<accession>A0AAN6U0U5</accession>
<dbReference type="AlphaFoldDB" id="A0AAN6U0U5"/>
<protein>
    <submittedName>
        <fullName evidence="2">Uncharacterized protein</fullName>
    </submittedName>
</protein>
<organism evidence="2 3">
    <name type="scientific">Parathielavia appendiculata</name>
    <dbReference type="NCBI Taxonomy" id="2587402"/>
    <lineage>
        <taxon>Eukaryota</taxon>
        <taxon>Fungi</taxon>
        <taxon>Dikarya</taxon>
        <taxon>Ascomycota</taxon>
        <taxon>Pezizomycotina</taxon>
        <taxon>Sordariomycetes</taxon>
        <taxon>Sordariomycetidae</taxon>
        <taxon>Sordariales</taxon>
        <taxon>Chaetomiaceae</taxon>
        <taxon>Parathielavia</taxon>
    </lineage>
</organism>
<evidence type="ECO:0000313" key="2">
    <source>
        <dbReference type="EMBL" id="KAK4124363.1"/>
    </source>
</evidence>
<sequence>MHQALEQARSSRKWGSNRGNSLAGSGTRRNRSQSGSTANSNGWTGGGRQRMATLIATARTSQPVPAESSTSTEASTAEARHQAEHRPRPTVTHVEEPGRHGQPAEQAPHVALQPAARDLQEETGIFKSVLHEAQHRLIQQVAGILFEHKKELGETFDKNNEMPQRRRYRNPAVETSCSSSSSLDDEDDGVKADTEELAEPVWRTARGRREDDGDDDNDNDEDESDEEDVLPSMELEA</sequence>